<dbReference type="SUPFAM" id="SSF48264">
    <property type="entry name" value="Cytochrome P450"/>
    <property type="match status" value="1"/>
</dbReference>
<dbReference type="Gene3D" id="1.10.630.10">
    <property type="entry name" value="Cytochrome P450"/>
    <property type="match status" value="1"/>
</dbReference>
<evidence type="ECO:0000313" key="2">
    <source>
        <dbReference type="Proteomes" id="UP000184388"/>
    </source>
</evidence>
<gene>
    <name evidence="1" type="ORF">SAMN05216268_12373</name>
</gene>
<dbReference type="RefSeq" id="WP_107489732.1">
    <property type="nucleotide sequence ID" value="NZ_FRBK01000023.1"/>
</dbReference>
<dbReference type="GO" id="GO:0016705">
    <property type="term" value="F:oxidoreductase activity, acting on paired donors, with incorporation or reduction of molecular oxygen"/>
    <property type="evidence" value="ECO:0007669"/>
    <property type="project" value="InterPro"/>
</dbReference>
<accession>A0A9X8QZ92</accession>
<dbReference type="InterPro" id="IPR036396">
    <property type="entry name" value="Cyt_P450_sf"/>
</dbReference>
<comment type="caution">
    <text evidence="1">The sequence shown here is derived from an EMBL/GenBank/DDBJ whole genome shotgun (WGS) entry which is preliminary data.</text>
</comment>
<organism evidence="1 2">
    <name type="scientific">Streptomyces yunnanensis</name>
    <dbReference type="NCBI Taxonomy" id="156453"/>
    <lineage>
        <taxon>Bacteria</taxon>
        <taxon>Bacillati</taxon>
        <taxon>Actinomycetota</taxon>
        <taxon>Actinomycetes</taxon>
        <taxon>Kitasatosporales</taxon>
        <taxon>Streptomycetaceae</taxon>
        <taxon>Streptomyces</taxon>
    </lineage>
</organism>
<dbReference type="AlphaFoldDB" id="A0A9X8QZ92"/>
<name>A0A9X8QZ92_9ACTN</name>
<dbReference type="EMBL" id="FRBK01000023">
    <property type="protein sequence ID" value="SHN19588.1"/>
    <property type="molecule type" value="Genomic_DNA"/>
</dbReference>
<evidence type="ECO:0000313" key="1">
    <source>
        <dbReference type="EMBL" id="SHN19588.1"/>
    </source>
</evidence>
<dbReference type="GO" id="GO:0005506">
    <property type="term" value="F:iron ion binding"/>
    <property type="evidence" value="ECO:0007669"/>
    <property type="project" value="InterPro"/>
</dbReference>
<evidence type="ECO:0008006" key="3">
    <source>
        <dbReference type="Google" id="ProtNLM"/>
    </source>
</evidence>
<dbReference type="GO" id="GO:0004497">
    <property type="term" value="F:monooxygenase activity"/>
    <property type="evidence" value="ECO:0007669"/>
    <property type="project" value="InterPro"/>
</dbReference>
<sequence>MDLSHPLFSLDPYANDVHAEAERLLAAGPVVPVDVVGVAAWAVSHHAVAQHILEDPRFLMNSRNWGPCSAARSPRAGP</sequence>
<proteinExistence type="predicted"/>
<dbReference type="Proteomes" id="UP000184388">
    <property type="component" value="Unassembled WGS sequence"/>
</dbReference>
<dbReference type="GO" id="GO:0020037">
    <property type="term" value="F:heme binding"/>
    <property type="evidence" value="ECO:0007669"/>
    <property type="project" value="InterPro"/>
</dbReference>
<protein>
    <recommendedName>
        <fullName evidence="3">Cytochrome P450</fullName>
    </recommendedName>
</protein>
<reference evidence="2" key="1">
    <citation type="submission" date="2016-11" db="EMBL/GenBank/DDBJ databases">
        <authorList>
            <person name="Jaros S."/>
            <person name="Januszkiewicz K."/>
            <person name="Wedrychowicz H."/>
        </authorList>
    </citation>
    <scope>NUCLEOTIDE SEQUENCE [LARGE SCALE GENOMIC DNA]</scope>
    <source>
        <strain evidence="2">CGMCC 4.3555</strain>
    </source>
</reference>